<dbReference type="InterPro" id="IPR010852">
    <property type="entry name" value="ABATE"/>
</dbReference>
<dbReference type="SUPFAM" id="SSF160904">
    <property type="entry name" value="Jann2411-like"/>
    <property type="match status" value="1"/>
</dbReference>
<sequence length="185" mass="20051">MEEGRLRLVRELVNTCDLERLVEALPNTGDLAAWLRHLELIDGATEVGDADLVRVIELREAVRQLLIVNHDGVTSTAAEQAAAYLSEVAHRVQLRPVFSADGFRLAAASTGVDHAIGAFLAVIVQAMADGNWSRLKACSSDICRWAFYDTTRSGGGRWCSMRVCGNKRKAAAFRARKRAAAAAGS</sequence>
<organism evidence="2 3">
    <name type="scientific">Catellatospora methionotrophica</name>
    <dbReference type="NCBI Taxonomy" id="121620"/>
    <lineage>
        <taxon>Bacteria</taxon>
        <taxon>Bacillati</taxon>
        <taxon>Actinomycetota</taxon>
        <taxon>Actinomycetes</taxon>
        <taxon>Micromonosporales</taxon>
        <taxon>Micromonosporaceae</taxon>
        <taxon>Catellatospora</taxon>
    </lineage>
</organism>
<dbReference type="Gene3D" id="1.10.3300.10">
    <property type="entry name" value="Jann2411-like domain"/>
    <property type="match status" value="1"/>
</dbReference>
<dbReference type="EMBL" id="BONJ01000001">
    <property type="protein sequence ID" value="GIG12039.1"/>
    <property type="molecule type" value="Genomic_DNA"/>
</dbReference>
<dbReference type="InterPro" id="IPR021005">
    <property type="entry name" value="Znf_CGNR"/>
</dbReference>
<feature type="domain" description="Zinc finger CGNR" evidence="1">
    <location>
        <begin position="134"/>
        <end position="177"/>
    </location>
</feature>
<dbReference type="Pfam" id="PF07336">
    <property type="entry name" value="ABATE"/>
    <property type="match status" value="1"/>
</dbReference>
<dbReference type="PANTHER" id="PTHR35525:SF3">
    <property type="entry name" value="BLL6575 PROTEIN"/>
    <property type="match status" value="1"/>
</dbReference>
<evidence type="ECO:0000313" key="2">
    <source>
        <dbReference type="EMBL" id="GIG12039.1"/>
    </source>
</evidence>
<proteinExistence type="predicted"/>
<reference evidence="2" key="1">
    <citation type="submission" date="2021-01" db="EMBL/GenBank/DDBJ databases">
        <title>Whole genome shotgun sequence of Catellatospora methionotrophica NBRC 14553.</title>
        <authorList>
            <person name="Komaki H."/>
            <person name="Tamura T."/>
        </authorList>
    </citation>
    <scope>NUCLEOTIDE SEQUENCE</scope>
    <source>
        <strain evidence="2">NBRC 14553</strain>
    </source>
</reference>
<gene>
    <name evidence="2" type="ORF">Cme02nite_03710</name>
</gene>
<protein>
    <recommendedName>
        <fullName evidence="1">Zinc finger CGNR domain-containing protein</fullName>
    </recommendedName>
</protein>
<dbReference type="AlphaFoldDB" id="A0A8J3LAD3"/>
<evidence type="ECO:0000259" key="1">
    <source>
        <dbReference type="Pfam" id="PF11706"/>
    </source>
</evidence>
<accession>A0A8J3LAD3</accession>
<name>A0A8J3LAD3_9ACTN</name>
<dbReference type="RefSeq" id="WP_166380399.1">
    <property type="nucleotide sequence ID" value="NZ_BAAATT010000011.1"/>
</dbReference>
<comment type="caution">
    <text evidence="2">The sequence shown here is derived from an EMBL/GenBank/DDBJ whole genome shotgun (WGS) entry which is preliminary data.</text>
</comment>
<dbReference type="Proteomes" id="UP000660339">
    <property type="component" value="Unassembled WGS sequence"/>
</dbReference>
<dbReference type="Pfam" id="PF11706">
    <property type="entry name" value="zf-CGNR"/>
    <property type="match status" value="1"/>
</dbReference>
<dbReference type="PANTHER" id="PTHR35525">
    <property type="entry name" value="BLL6575 PROTEIN"/>
    <property type="match status" value="1"/>
</dbReference>
<evidence type="ECO:0000313" key="3">
    <source>
        <dbReference type="Proteomes" id="UP000660339"/>
    </source>
</evidence>
<dbReference type="InterPro" id="IPR023286">
    <property type="entry name" value="ABATE_dom_sf"/>
</dbReference>
<keyword evidence="3" id="KW-1185">Reference proteome</keyword>